<evidence type="ECO:0000256" key="2">
    <source>
        <dbReference type="SAM" id="Phobius"/>
    </source>
</evidence>
<reference evidence="3" key="1">
    <citation type="journal article" date="2019" name="Plant J.">
        <title>Chlorella vulgaris genome assembly and annotation reveals the molecular basis for metabolic acclimation to high light conditions.</title>
        <authorList>
            <person name="Cecchin M."/>
            <person name="Marcolungo L."/>
            <person name="Rossato M."/>
            <person name="Girolomoni L."/>
            <person name="Cosentino E."/>
            <person name="Cuine S."/>
            <person name="Li-Beisson Y."/>
            <person name="Delledonne M."/>
            <person name="Ballottari M."/>
        </authorList>
    </citation>
    <scope>NUCLEOTIDE SEQUENCE</scope>
    <source>
        <strain evidence="3">211/11P</strain>
    </source>
</reference>
<keyword evidence="2" id="KW-1133">Transmembrane helix</keyword>
<dbReference type="Proteomes" id="UP001055712">
    <property type="component" value="Unassembled WGS sequence"/>
</dbReference>
<feature type="transmembrane region" description="Helical" evidence="2">
    <location>
        <begin position="130"/>
        <end position="150"/>
    </location>
</feature>
<evidence type="ECO:0000256" key="1">
    <source>
        <dbReference type="SAM" id="Coils"/>
    </source>
</evidence>
<gene>
    <name evidence="3" type="ORF">D9Q98_001910</name>
</gene>
<protein>
    <submittedName>
        <fullName evidence="3">Uncharacterized protein</fullName>
    </submittedName>
</protein>
<feature type="coiled-coil region" evidence="1">
    <location>
        <begin position="75"/>
        <end position="116"/>
    </location>
</feature>
<feature type="transmembrane region" description="Helical" evidence="2">
    <location>
        <begin position="156"/>
        <end position="174"/>
    </location>
</feature>
<dbReference type="OrthoDB" id="514659at2759"/>
<keyword evidence="2" id="KW-0812">Transmembrane</keyword>
<proteinExistence type="predicted"/>
<dbReference type="EMBL" id="SIDB01000002">
    <property type="protein sequence ID" value="KAI3435852.1"/>
    <property type="molecule type" value="Genomic_DNA"/>
</dbReference>
<keyword evidence="2" id="KW-0472">Membrane</keyword>
<sequence length="208" mass="22852">MSSLAVSAMSPVLTLALSPWRFSLQWLSWCAGFFFTALARAGVPPAGFVQQSKVREIEGVLAHMHIREDSYRKALKEMQEALDANEGDKKKALRSLKKTRLQMDLLEEELVQLQSSAPARVTAPASSTPLSPTGLHASAAVLLVAVWWFYQQGIAGLQRKLLTVFLFPLCYVYITTGLSGSKQSSALLPIYCLCWFLVGFIAAHGFAT</sequence>
<evidence type="ECO:0000313" key="4">
    <source>
        <dbReference type="Proteomes" id="UP001055712"/>
    </source>
</evidence>
<keyword evidence="1" id="KW-0175">Coiled coil</keyword>
<evidence type="ECO:0000313" key="3">
    <source>
        <dbReference type="EMBL" id="KAI3435852.1"/>
    </source>
</evidence>
<feature type="transmembrane region" description="Helical" evidence="2">
    <location>
        <begin position="186"/>
        <end position="207"/>
    </location>
</feature>
<comment type="caution">
    <text evidence="3">The sequence shown here is derived from an EMBL/GenBank/DDBJ whole genome shotgun (WGS) entry which is preliminary data.</text>
</comment>
<name>A0A9D4TVI7_CHLVU</name>
<accession>A0A9D4TVI7</accession>
<keyword evidence="4" id="KW-1185">Reference proteome</keyword>
<reference evidence="3" key="2">
    <citation type="submission" date="2020-11" db="EMBL/GenBank/DDBJ databases">
        <authorList>
            <person name="Cecchin M."/>
            <person name="Marcolungo L."/>
            <person name="Rossato M."/>
            <person name="Girolomoni L."/>
            <person name="Cosentino E."/>
            <person name="Cuine S."/>
            <person name="Li-Beisson Y."/>
            <person name="Delledonne M."/>
            <person name="Ballottari M."/>
        </authorList>
    </citation>
    <scope>NUCLEOTIDE SEQUENCE</scope>
    <source>
        <strain evidence="3">211/11P</strain>
        <tissue evidence="3">Whole cell</tissue>
    </source>
</reference>
<organism evidence="3 4">
    <name type="scientific">Chlorella vulgaris</name>
    <name type="common">Green alga</name>
    <dbReference type="NCBI Taxonomy" id="3077"/>
    <lineage>
        <taxon>Eukaryota</taxon>
        <taxon>Viridiplantae</taxon>
        <taxon>Chlorophyta</taxon>
        <taxon>core chlorophytes</taxon>
        <taxon>Trebouxiophyceae</taxon>
        <taxon>Chlorellales</taxon>
        <taxon>Chlorellaceae</taxon>
        <taxon>Chlorella clade</taxon>
        <taxon>Chlorella</taxon>
    </lineage>
</organism>
<dbReference type="AlphaFoldDB" id="A0A9D4TVI7"/>